<comment type="caution">
    <text evidence="3">The sequence shown here is derived from an EMBL/GenBank/DDBJ whole genome shotgun (WGS) entry which is preliminary data.</text>
</comment>
<keyword evidence="3" id="KW-0645">Protease</keyword>
<accession>A0ABU3D339</accession>
<dbReference type="PANTHER" id="PTHR45726">
    <property type="entry name" value="LEUKOTRIENE A-4 HYDROLASE"/>
    <property type="match status" value="1"/>
</dbReference>
<reference evidence="3 4" key="1">
    <citation type="submission" date="2023-09" db="EMBL/GenBank/DDBJ databases">
        <authorList>
            <person name="Rey-Velasco X."/>
        </authorList>
    </citation>
    <scope>NUCLEOTIDE SEQUENCE [LARGE SCALE GENOMIC DNA]</scope>
    <source>
        <strain evidence="3 4">F117</strain>
    </source>
</reference>
<protein>
    <submittedName>
        <fullName evidence="3">M1 family metallopeptidase</fullName>
        <ecNumber evidence="3">3.4.11.-</ecNumber>
    </submittedName>
</protein>
<dbReference type="Gene3D" id="1.10.390.10">
    <property type="entry name" value="Neutral Protease Domain 2"/>
    <property type="match status" value="1"/>
</dbReference>
<dbReference type="SUPFAM" id="SSF63737">
    <property type="entry name" value="Leukotriene A4 hydrolase N-terminal domain"/>
    <property type="match status" value="1"/>
</dbReference>
<feature type="signal peptide" evidence="1">
    <location>
        <begin position="1"/>
        <end position="18"/>
    </location>
</feature>
<dbReference type="SUPFAM" id="SSF55486">
    <property type="entry name" value="Metalloproteases ('zincins'), catalytic domain"/>
    <property type="match status" value="1"/>
</dbReference>
<dbReference type="Gene3D" id="2.60.40.1730">
    <property type="entry name" value="tricorn interacting facor f3 domain"/>
    <property type="match status" value="1"/>
</dbReference>
<proteinExistence type="predicted"/>
<dbReference type="GO" id="GO:0004177">
    <property type="term" value="F:aminopeptidase activity"/>
    <property type="evidence" value="ECO:0007669"/>
    <property type="project" value="UniProtKB-KW"/>
</dbReference>
<feature type="chain" id="PRO_5046314998" evidence="1">
    <location>
        <begin position="19"/>
        <end position="543"/>
    </location>
</feature>
<dbReference type="InterPro" id="IPR034015">
    <property type="entry name" value="M1_LTA4H"/>
</dbReference>
<dbReference type="EC" id="3.4.11.-" evidence="3"/>
<dbReference type="RefSeq" id="WP_311502344.1">
    <property type="nucleotide sequence ID" value="NZ_JAVRHK010000003.1"/>
</dbReference>
<dbReference type="PANTHER" id="PTHR45726:SF3">
    <property type="entry name" value="LEUKOTRIENE A-4 HYDROLASE"/>
    <property type="match status" value="1"/>
</dbReference>
<gene>
    <name evidence="3" type="ORF">RM539_05050</name>
</gene>
<evidence type="ECO:0000313" key="4">
    <source>
        <dbReference type="Proteomes" id="UP001262582"/>
    </source>
</evidence>
<dbReference type="InterPro" id="IPR027268">
    <property type="entry name" value="Peptidase_M4/M1_CTD_sf"/>
</dbReference>
<dbReference type="Pfam" id="PF01433">
    <property type="entry name" value="Peptidase_M1"/>
    <property type="match status" value="1"/>
</dbReference>
<organism evidence="3 4">
    <name type="scientific">Autumnicola musiva</name>
    <dbReference type="NCBI Taxonomy" id="3075589"/>
    <lineage>
        <taxon>Bacteria</taxon>
        <taxon>Pseudomonadati</taxon>
        <taxon>Bacteroidota</taxon>
        <taxon>Flavobacteriia</taxon>
        <taxon>Flavobacteriales</taxon>
        <taxon>Flavobacteriaceae</taxon>
        <taxon>Autumnicola</taxon>
    </lineage>
</organism>
<name>A0ABU3D339_9FLAO</name>
<dbReference type="InterPro" id="IPR014782">
    <property type="entry name" value="Peptidase_M1_dom"/>
</dbReference>
<dbReference type="InterPro" id="IPR042097">
    <property type="entry name" value="Aminopeptidase_N-like_N_sf"/>
</dbReference>
<sequence length="543" mass="62894">MRTIISFILIMLSLHSFSQVLSNKEGKYTEADTLRGSLRPERAYDALKYHLQLRVVPEEKYISGSNTITFRAEEKLPVMQVDLFDNMKIDSIVHKGKQLPYERKYNAVFVNFAKPLRKGKKDSIQFYYSGNPIVAERAPWDGGFVWTEDEKGNPWIAVAVQGTGASLWYPNKDHQSDEPEEVLSEIEVPTGLTNVSNGRLLGSEKLGDGYTRWKWKVSNPINNYNVVLNIGNYAHFHDEYQDLDLDYYVLEYNLEKAKKQFEEVQPMMDCFYEKMGPYPFPEDGYKLVETPYLGMEHQSAVAYGNKYMKGYLGNDLSGTGLGLTWDYIIIHESGHEWYGNSITAKDIADMWIHEGFTTYTEGIFVECRKGKEAGLEYIKGLRKNIGNQNPIIGDYGVNAEGSGDMYAKGANLLNTIRSIYKNDELWWNTLRDYTKEFRHKTVTTQQVEDFFNEPVATNLQPVFDQYLREKKIPELQFKKDGNTFSYRWKADVQNFEMPVDVFLNGEEKRLTPTENWQKLQQPLNKEDIKVNDLEFYINSSFVK</sequence>
<evidence type="ECO:0000256" key="1">
    <source>
        <dbReference type="SAM" id="SignalP"/>
    </source>
</evidence>
<keyword evidence="3" id="KW-0031">Aminopeptidase</keyword>
<keyword evidence="4" id="KW-1185">Reference proteome</keyword>
<evidence type="ECO:0000259" key="2">
    <source>
        <dbReference type="Pfam" id="PF01433"/>
    </source>
</evidence>
<keyword evidence="1" id="KW-0732">Signal</keyword>
<evidence type="ECO:0000313" key="3">
    <source>
        <dbReference type="EMBL" id="MDT0675947.1"/>
    </source>
</evidence>
<dbReference type="EMBL" id="JAVRHK010000003">
    <property type="protein sequence ID" value="MDT0675947.1"/>
    <property type="molecule type" value="Genomic_DNA"/>
</dbReference>
<dbReference type="CDD" id="cd09603">
    <property type="entry name" value="M1_APN_like"/>
    <property type="match status" value="1"/>
</dbReference>
<keyword evidence="3" id="KW-0378">Hydrolase</keyword>
<feature type="domain" description="Peptidase M1 membrane alanine aminopeptidase" evidence="2">
    <location>
        <begin position="263"/>
        <end position="466"/>
    </location>
</feature>
<dbReference type="Proteomes" id="UP001262582">
    <property type="component" value="Unassembled WGS sequence"/>
</dbReference>